<evidence type="ECO:0000256" key="14">
    <source>
        <dbReference type="PROSITE-ProRule" id="PRU01379"/>
    </source>
</evidence>
<dbReference type="GO" id="GO:0006508">
    <property type="term" value="P:proteolysis"/>
    <property type="evidence" value="ECO:0007669"/>
    <property type="project" value="UniProtKB-KW"/>
</dbReference>
<keyword evidence="10" id="KW-0843">Virulence</keyword>
<keyword evidence="12" id="KW-0865">Zymogen</keyword>
<dbReference type="Pfam" id="PF00246">
    <property type="entry name" value="Peptidase_M14"/>
    <property type="match status" value="1"/>
</dbReference>
<proteinExistence type="inferred from homology"/>
<keyword evidence="8" id="KW-0378">Hydrolase</keyword>
<dbReference type="InterPro" id="IPR000834">
    <property type="entry name" value="Peptidase_M14"/>
</dbReference>
<evidence type="ECO:0000256" key="5">
    <source>
        <dbReference type="ARBA" id="ARBA00022670"/>
    </source>
</evidence>
<comment type="function">
    <text evidence="2">Extracellular metalloprotease that contributes to pathogenicity.</text>
</comment>
<feature type="chain" id="PRO_5035619262" description="Peptidase M14 domain-containing protein" evidence="15">
    <location>
        <begin position="18"/>
        <end position="417"/>
    </location>
</feature>
<evidence type="ECO:0000313" key="17">
    <source>
        <dbReference type="EMBL" id="CAF3769407.1"/>
    </source>
</evidence>
<dbReference type="SUPFAM" id="SSF54897">
    <property type="entry name" value="Protease propeptides/inhibitors"/>
    <property type="match status" value="1"/>
</dbReference>
<dbReference type="InterPro" id="IPR003146">
    <property type="entry name" value="M14A_act_pep"/>
</dbReference>
<reference evidence="18" key="1">
    <citation type="submission" date="2021-02" db="EMBL/GenBank/DDBJ databases">
        <authorList>
            <person name="Nowell W R."/>
        </authorList>
    </citation>
    <scope>NUCLEOTIDE SEQUENCE</scope>
</reference>
<evidence type="ECO:0000256" key="12">
    <source>
        <dbReference type="ARBA" id="ARBA00023145"/>
    </source>
</evidence>
<dbReference type="CDD" id="cd03860">
    <property type="entry name" value="M14_CP_A-B_like"/>
    <property type="match status" value="1"/>
</dbReference>
<keyword evidence="13" id="KW-1015">Disulfide bond</keyword>
<dbReference type="InterPro" id="IPR036990">
    <property type="entry name" value="M14A-like_propep"/>
</dbReference>
<dbReference type="GO" id="GO:0008270">
    <property type="term" value="F:zinc ion binding"/>
    <property type="evidence" value="ECO:0007669"/>
    <property type="project" value="InterPro"/>
</dbReference>
<dbReference type="AlphaFoldDB" id="A0A819NSJ7"/>
<evidence type="ECO:0000259" key="16">
    <source>
        <dbReference type="PROSITE" id="PS52035"/>
    </source>
</evidence>
<dbReference type="EMBL" id="CAJOBF010000190">
    <property type="protein sequence ID" value="CAF3769407.1"/>
    <property type="molecule type" value="Genomic_DNA"/>
</dbReference>
<dbReference type="Gene3D" id="3.30.70.340">
    <property type="entry name" value="Metallocarboxypeptidase-like"/>
    <property type="match status" value="1"/>
</dbReference>
<feature type="signal peptide" evidence="15">
    <location>
        <begin position="1"/>
        <end position="17"/>
    </location>
</feature>
<keyword evidence="9" id="KW-0862">Zinc</keyword>
<protein>
    <recommendedName>
        <fullName evidence="16">Peptidase M14 domain-containing protein</fullName>
    </recommendedName>
</protein>
<evidence type="ECO:0000313" key="19">
    <source>
        <dbReference type="Proteomes" id="UP000663866"/>
    </source>
</evidence>
<comment type="cofactor">
    <cofactor evidence="1">
        <name>Zn(2+)</name>
        <dbReference type="ChEBI" id="CHEBI:29105"/>
    </cofactor>
</comment>
<comment type="similarity">
    <text evidence="3 14">Belongs to the peptidase M14 family.</text>
</comment>
<evidence type="ECO:0000256" key="9">
    <source>
        <dbReference type="ARBA" id="ARBA00022833"/>
    </source>
</evidence>
<accession>A0A819NSJ7</accession>
<dbReference type="SMART" id="SM00631">
    <property type="entry name" value="Zn_pept"/>
    <property type="match status" value="1"/>
</dbReference>
<keyword evidence="19" id="KW-1185">Reference proteome</keyword>
<dbReference type="PRINTS" id="PR00765">
    <property type="entry name" value="CRBOXYPTASEA"/>
</dbReference>
<dbReference type="PROSITE" id="PS52035">
    <property type="entry name" value="PEPTIDASE_M14"/>
    <property type="match status" value="1"/>
</dbReference>
<dbReference type="Proteomes" id="UP000663842">
    <property type="component" value="Unassembled WGS sequence"/>
</dbReference>
<dbReference type="PANTHER" id="PTHR11705:SF143">
    <property type="entry name" value="SLL0236 PROTEIN"/>
    <property type="match status" value="1"/>
</dbReference>
<evidence type="ECO:0000256" key="10">
    <source>
        <dbReference type="ARBA" id="ARBA00023026"/>
    </source>
</evidence>
<evidence type="ECO:0000313" key="18">
    <source>
        <dbReference type="EMBL" id="CAF4001327.1"/>
    </source>
</evidence>
<feature type="domain" description="Peptidase M14" evidence="16">
    <location>
        <begin position="118"/>
        <end position="417"/>
    </location>
</feature>
<dbReference type="SUPFAM" id="SSF53187">
    <property type="entry name" value="Zn-dependent exopeptidases"/>
    <property type="match status" value="1"/>
</dbReference>
<evidence type="ECO:0000256" key="13">
    <source>
        <dbReference type="ARBA" id="ARBA00023157"/>
    </source>
</evidence>
<keyword evidence="4" id="KW-0121">Carboxypeptidase</keyword>
<dbReference type="Pfam" id="PF02244">
    <property type="entry name" value="Propep_M14"/>
    <property type="match status" value="1"/>
</dbReference>
<organism evidence="18 19">
    <name type="scientific">Rotaria magnacalcarata</name>
    <dbReference type="NCBI Taxonomy" id="392030"/>
    <lineage>
        <taxon>Eukaryota</taxon>
        <taxon>Metazoa</taxon>
        <taxon>Spiralia</taxon>
        <taxon>Gnathifera</taxon>
        <taxon>Rotifera</taxon>
        <taxon>Eurotatoria</taxon>
        <taxon>Bdelloidea</taxon>
        <taxon>Philodinida</taxon>
        <taxon>Philodinidae</taxon>
        <taxon>Rotaria</taxon>
    </lineage>
</organism>
<dbReference type="PANTHER" id="PTHR11705">
    <property type="entry name" value="PROTEASE FAMILY M14 CARBOXYPEPTIDASE A,B"/>
    <property type="match status" value="1"/>
</dbReference>
<evidence type="ECO:0000256" key="15">
    <source>
        <dbReference type="SAM" id="SignalP"/>
    </source>
</evidence>
<dbReference type="Gene3D" id="3.40.630.10">
    <property type="entry name" value="Zn peptidases"/>
    <property type="match status" value="1"/>
</dbReference>
<dbReference type="EMBL" id="CAJOBG010002356">
    <property type="protein sequence ID" value="CAF4001327.1"/>
    <property type="molecule type" value="Genomic_DNA"/>
</dbReference>
<evidence type="ECO:0000256" key="3">
    <source>
        <dbReference type="ARBA" id="ARBA00005988"/>
    </source>
</evidence>
<name>A0A819NSJ7_9BILA</name>
<keyword evidence="11" id="KW-0482">Metalloprotease</keyword>
<feature type="active site" description="Proton donor/acceptor" evidence="14">
    <location>
        <position position="383"/>
    </location>
</feature>
<evidence type="ECO:0000256" key="8">
    <source>
        <dbReference type="ARBA" id="ARBA00022801"/>
    </source>
</evidence>
<dbReference type="GO" id="GO:0004181">
    <property type="term" value="F:metallocarboxypeptidase activity"/>
    <property type="evidence" value="ECO:0007669"/>
    <property type="project" value="InterPro"/>
</dbReference>
<evidence type="ECO:0000256" key="11">
    <source>
        <dbReference type="ARBA" id="ARBA00023049"/>
    </source>
</evidence>
<sequence>MYLRCLLLLTAFVVADASKVRYDGKVVLSVVPSEEAHFQFLSYLEDHSQIDIWNELARNTTVHVMIDRNNQTTLMPIFETLNMKPKVMINDIQRLLDGEEQTLRTLSRMGSGRGIQDSFYTYDELTNWLKQMEADFPTFATLVSIGKTYENRDIWLLKITSPSGGAKKTAMMDFGIHAREWISPATGAYLINEFLTQYSAGGDAKTIMDTWELHIVPVLNPDGYAYSHSRDRMWRKNRKPVSGTCVGVDLNRNFGHQWNTGGSSASACADTFHGGSRMSENEAKALEKYMTGKSWTTYLTFHSYGQWWFTNWGYTTVDPPNYALLVRIYLKKQKAQIGANAIQSVNGRRYTLGSSAQLLYIASGGSEDWTAGSLGIFYSYCLELPPTGGTGFIAPTSEIKRTGAETFVGMVAYFKAI</sequence>
<gene>
    <name evidence="18" type="ORF">OVN521_LOCUS15063</name>
    <name evidence="17" type="ORF">UXM345_LOCUS3036</name>
</gene>
<evidence type="ECO:0000256" key="4">
    <source>
        <dbReference type="ARBA" id="ARBA00022645"/>
    </source>
</evidence>
<evidence type="ECO:0000256" key="1">
    <source>
        <dbReference type="ARBA" id="ARBA00001947"/>
    </source>
</evidence>
<keyword evidence="7 15" id="KW-0732">Signal</keyword>
<evidence type="ECO:0000256" key="7">
    <source>
        <dbReference type="ARBA" id="ARBA00022729"/>
    </source>
</evidence>
<keyword evidence="5" id="KW-0645">Protease</keyword>
<evidence type="ECO:0000256" key="2">
    <source>
        <dbReference type="ARBA" id="ARBA00003091"/>
    </source>
</evidence>
<keyword evidence="6" id="KW-0479">Metal-binding</keyword>
<evidence type="ECO:0000256" key="6">
    <source>
        <dbReference type="ARBA" id="ARBA00022723"/>
    </source>
</evidence>
<dbReference type="Proteomes" id="UP000663866">
    <property type="component" value="Unassembled WGS sequence"/>
</dbReference>
<dbReference type="FunFam" id="3.40.630.10:FF:000084">
    <property type="entry name" value="Carboxypeptidase B2"/>
    <property type="match status" value="1"/>
</dbReference>
<comment type="caution">
    <text evidence="18">The sequence shown here is derived from an EMBL/GenBank/DDBJ whole genome shotgun (WGS) entry which is preliminary data.</text>
</comment>
<dbReference type="GO" id="GO:0005615">
    <property type="term" value="C:extracellular space"/>
    <property type="evidence" value="ECO:0007669"/>
    <property type="project" value="TreeGrafter"/>
</dbReference>